<feature type="compositionally biased region" description="Basic and acidic residues" evidence="1">
    <location>
        <begin position="7"/>
        <end position="16"/>
    </location>
</feature>
<dbReference type="HOGENOM" id="CLU_1951889_0_0_1"/>
<reference evidence="2" key="3">
    <citation type="submission" date="2015-04" db="UniProtKB">
        <authorList>
            <consortium name="EnsemblPlants"/>
        </authorList>
    </citation>
    <scope>IDENTIFICATION</scope>
</reference>
<feature type="compositionally biased region" description="Low complexity" evidence="1">
    <location>
        <begin position="32"/>
        <end position="41"/>
    </location>
</feature>
<dbReference type="AlphaFoldDB" id="A0A0D9XPC6"/>
<proteinExistence type="predicted"/>
<accession>A0A0D9XPC6</accession>
<dbReference type="EnsemblPlants" id="LPERR11G03400.1">
    <property type="protein sequence ID" value="LPERR11G03400.1"/>
    <property type="gene ID" value="LPERR11G03400"/>
</dbReference>
<reference evidence="3" key="2">
    <citation type="submission" date="2013-12" db="EMBL/GenBank/DDBJ databases">
        <authorList>
            <person name="Yu Y."/>
            <person name="Lee S."/>
            <person name="de Baynast K."/>
            <person name="Wissotski M."/>
            <person name="Liu L."/>
            <person name="Talag J."/>
            <person name="Goicoechea J."/>
            <person name="Angelova A."/>
            <person name="Jetty R."/>
            <person name="Kudrna D."/>
            <person name="Golser W."/>
            <person name="Rivera L."/>
            <person name="Zhang J."/>
            <person name="Wing R."/>
        </authorList>
    </citation>
    <scope>NUCLEOTIDE SEQUENCE</scope>
</reference>
<reference evidence="2 3" key="1">
    <citation type="submission" date="2012-08" db="EMBL/GenBank/DDBJ databases">
        <title>Oryza genome evolution.</title>
        <authorList>
            <person name="Wing R.A."/>
        </authorList>
    </citation>
    <scope>NUCLEOTIDE SEQUENCE</scope>
</reference>
<evidence type="ECO:0000313" key="3">
    <source>
        <dbReference type="Proteomes" id="UP000032180"/>
    </source>
</evidence>
<protein>
    <submittedName>
        <fullName evidence="2">Uncharacterized protein</fullName>
    </submittedName>
</protein>
<keyword evidence="3" id="KW-1185">Reference proteome</keyword>
<feature type="compositionally biased region" description="Gly residues" evidence="1">
    <location>
        <begin position="20"/>
        <end position="31"/>
    </location>
</feature>
<dbReference type="Gramene" id="LPERR11G03400.1">
    <property type="protein sequence ID" value="LPERR11G03400.1"/>
    <property type="gene ID" value="LPERR11G03400"/>
</dbReference>
<feature type="region of interest" description="Disordered" evidence="1">
    <location>
        <begin position="1"/>
        <end position="53"/>
    </location>
</feature>
<evidence type="ECO:0000313" key="2">
    <source>
        <dbReference type="EnsemblPlants" id="LPERR11G03400.1"/>
    </source>
</evidence>
<evidence type="ECO:0000256" key="1">
    <source>
        <dbReference type="SAM" id="MobiDB-lite"/>
    </source>
</evidence>
<organism evidence="2 3">
    <name type="scientific">Leersia perrieri</name>
    <dbReference type="NCBI Taxonomy" id="77586"/>
    <lineage>
        <taxon>Eukaryota</taxon>
        <taxon>Viridiplantae</taxon>
        <taxon>Streptophyta</taxon>
        <taxon>Embryophyta</taxon>
        <taxon>Tracheophyta</taxon>
        <taxon>Spermatophyta</taxon>
        <taxon>Magnoliopsida</taxon>
        <taxon>Liliopsida</taxon>
        <taxon>Poales</taxon>
        <taxon>Poaceae</taxon>
        <taxon>BOP clade</taxon>
        <taxon>Oryzoideae</taxon>
        <taxon>Oryzeae</taxon>
        <taxon>Oryzinae</taxon>
        <taxon>Leersia</taxon>
    </lineage>
</organism>
<sequence>MGMDDEVDRHCGRKVDSVMGSGGDARGGGGDATDSGGDAISNSGGSRVKRSISHQKPVIRTSMYNAEENGFEDDELSIRRYMTIASLIVNILLFAARYIGPKSFKEAFSPSVVPKIREDYFRRTLAMLH</sequence>
<dbReference type="Proteomes" id="UP000032180">
    <property type="component" value="Chromosome 11"/>
</dbReference>
<name>A0A0D9XPC6_9ORYZ</name>